<dbReference type="FunFam" id="3.30.70.330:FF:000472">
    <property type="entry name" value="Cold inducible RNA binding protein a"/>
    <property type="match status" value="1"/>
</dbReference>
<evidence type="ECO:0000256" key="1">
    <source>
        <dbReference type="ARBA" id="ARBA00022884"/>
    </source>
</evidence>
<dbReference type="PROSITE" id="PS50102">
    <property type="entry name" value="RRM"/>
    <property type="match status" value="1"/>
</dbReference>
<dbReference type="PANTHER" id="PTHR48034">
    <property type="entry name" value="TRANSFORMER-2 SEX-DETERMINING PROTEIN-RELATED"/>
    <property type="match status" value="1"/>
</dbReference>
<evidence type="ECO:0000256" key="2">
    <source>
        <dbReference type="PROSITE-ProRule" id="PRU00176"/>
    </source>
</evidence>
<dbReference type="InterPro" id="IPR035979">
    <property type="entry name" value="RBD_domain_sf"/>
</dbReference>
<dbReference type="SMART" id="SM00360">
    <property type="entry name" value="RRM"/>
    <property type="match status" value="1"/>
</dbReference>
<dbReference type="InterPro" id="IPR050441">
    <property type="entry name" value="RBM"/>
</dbReference>
<feature type="region of interest" description="Disordered" evidence="3">
    <location>
        <begin position="172"/>
        <end position="193"/>
    </location>
</feature>
<accession>A0A8C6TCU3</accession>
<evidence type="ECO:0000256" key="3">
    <source>
        <dbReference type="SAM" id="MobiDB-lite"/>
    </source>
</evidence>
<reference evidence="5" key="2">
    <citation type="submission" date="2025-09" db="UniProtKB">
        <authorList>
            <consortium name="Ensembl"/>
        </authorList>
    </citation>
    <scope>IDENTIFICATION</scope>
</reference>
<dbReference type="SUPFAM" id="SSF54928">
    <property type="entry name" value="RNA-binding domain, RBD"/>
    <property type="match status" value="1"/>
</dbReference>
<feature type="domain" description="RRM" evidence="4">
    <location>
        <begin position="10"/>
        <end position="88"/>
    </location>
</feature>
<protein>
    <recommendedName>
        <fullName evidence="4">RRM domain-containing protein</fullName>
    </recommendedName>
</protein>
<proteinExistence type="predicted"/>
<reference evidence="5" key="1">
    <citation type="submission" date="2025-08" db="UniProtKB">
        <authorList>
            <consortium name="Ensembl"/>
        </authorList>
    </citation>
    <scope>IDENTIFICATION</scope>
</reference>
<dbReference type="Ensembl" id="ENSNMLT00000020400.1">
    <property type="protein sequence ID" value="ENSNMLP00000018153.1"/>
    <property type="gene ID" value="ENSNMLG00000011948.1"/>
</dbReference>
<dbReference type="Gene3D" id="3.30.70.330">
    <property type="match status" value="1"/>
</dbReference>
<keyword evidence="1 2" id="KW-0694">RNA-binding</keyword>
<sequence>MAEELQRDRGKLFIGGLSFATKEDKLAEVFGKYGILEEVDVVRDTDTGRSRGFGFVKYADAKRAEDALEAMKGRTLDGKAIRVEGVRRWDQFRGGGGFGPPSGPLKGGLHEGSHRGQDRIYSRRWYGDRLGGCPVGESVCIQSTPAELHSPRMALVPPTSVCVPDVLQTSGLVSGKSSPKTAGERSKRHHRHVPARIEGKWDGCLSDPGC</sequence>
<dbReference type="GO" id="GO:0003723">
    <property type="term" value="F:RNA binding"/>
    <property type="evidence" value="ECO:0007669"/>
    <property type="project" value="UniProtKB-UniRule"/>
</dbReference>
<organism evidence="5 6">
    <name type="scientific">Neogobius melanostomus</name>
    <name type="common">round goby</name>
    <dbReference type="NCBI Taxonomy" id="47308"/>
    <lineage>
        <taxon>Eukaryota</taxon>
        <taxon>Metazoa</taxon>
        <taxon>Chordata</taxon>
        <taxon>Craniata</taxon>
        <taxon>Vertebrata</taxon>
        <taxon>Euteleostomi</taxon>
        <taxon>Actinopterygii</taxon>
        <taxon>Neopterygii</taxon>
        <taxon>Teleostei</taxon>
        <taxon>Neoteleostei</taxon>
        <taxon>Acanthomorphata</taxon>
        <taxon>Gobiaria</taxon>
        <taxon>Gobiiformes</taxon>
        <taxon>Gobioidei</taxon>
        <taxon>Gobiidae</taxon>
        <taxon>Benthophilinae</taxon>
        <taxon>Neogobiini</taxon>
        <taxon>Neogobius</taxon>
    </lineage>
</organism>
<evidence type="ECO:0000259" key="4">
    <source>
        <dbReference type="PROSITE" id="PS50102"/>
    </source>
</evidence>
<dbReference type="Pfam" id="PF00076">
    <property type="entry name" value="RRM_1"/>
    <property type="match status" value="1"/>
</dbReference>
<evidence type="ECO:0000313" key="5">
    <source>
        <dbReference type="Ensembl" id="ENSNMLP00000018153.1"/>
    </source>
</evidence>
<dbReference type="InterPro" id="IPR012677">
    <property type="entry name" value="Nucleotide-bd_a/b_plait_sf"/>
</dbReference>
<feature type="region of interest" description="Disordered" evidence="3">
    <location>
        <begin position="92"/>
        <end position="115"/>
    </location>
</feature>
<keyword evidence="6" id="KW-1185">Reference proteome</keyword>
<dbReference type="InterPro" id="IPR000504">
    <property type="entry name" value="RRM_dom"/>
</dbReference>
<name>A0A8C6TCU3_9GOBI</name>
<dbReference type="Proteomes" id="UP000694523">
    <property type="component" value="Unplaced"/>
</dbReference>
<evidence type="ECO:0000313" key="6">
    <source>
        <dbReference type="Proteomes" id="UP000694523"/>
    </source>
</evidence>
<dbReference type="AlphaFoldDB" id="A0A8C6TCU3"/>